<proteinExistence type="predicted"/>
<sequence length="66" mass="7448">FIPAYHRTENNTIFIGEHTASTHAWISSSLHSSVRGSVQLLLELALVNEAKESNAKWMGKWIKRGK</sequence>
<reference evidence="1 2" key="1">
    <citation type="submission" date="2016-10" db="EMBL/GenBank/DDBJ databases">
        <title>The genome sequence of Colletotrichum fioriniae PJ7.</title>
        <authorList>
            <person name="Baroncelli R."/>
        </authorList>
    </citation>
    <scope>NUCLEOTIDE SEQUENCE [LARGE SCALE GENOMIC DNA]</scope>
    <source>
        <strain evidence="1">Col 31</strain>
    </source>
</reference>
<evidence type="ECO:0000313" key="2">
    <source>
        <dbReference type="Proteomes" id="UP001239795"/>
    </source>
</evidence>
<protein>
    <submittedName>
        <fullName evidence="1">L-amino-acid oxidase</fullName>
    </submittedName>
</protein>
<dbReference type="Gene3D" id="1.10.10.1620">
    <property type="match status" value="1"/>
</dbReference>
<name>A0AAI9XZZ4_9PEZI</name>
<dbReference type="AlphaFoldDB" id="A0AAI9XZZ4"/>
<keyword evidence="2" id="KW-1185">Reference proteome</keyword>
<accession>A0AAI9XZZ4</accession>
<dbReference type="Proteomes" id="UP001239795">
    <property type="component" value="Unassembled WGS sequence"/>
</dbReference>
<dbReference type="EMBL" id="MLGG01000002">
    <property type="protein sequence ID" value="KAK1467134.1"/>
    <property type="molecule type" value="Genomic_DNA"/>
</dbReference>
<gene>
    <name evidence="1" type="ORF">CMEL01_11127</name>
</gene>
<organism evidence="1 2">
    <name type="scientific">Colletotrichum melonis</name>
    <dbReference type="NCBI Taxonomy" id="1209925"/>
    <lineage>
        <taxon>Eukaryota</taxon>
        <taxon>Fungi</taxon>
        <taxon>Dikarya</taxon>
        <taxon>Ascomycota</taxon>
        <taxon>Pezizomycotina</taxon>
        <taxon>Sordariomycetes</taxon>
        <taxon>Hypocreomycetidae</taxon>
        <taxon>Glomerellales</taxon>
        <taxon>Glomerellaceae</taxon>
        <taxon>Colletotrichum</taxon>
        <taxon>Colletotrichum acutatum species complex</taxon>
    </lineage>
</organism>
<evidence type="ECO:0000313" key="1">
    <source>
        <dbReference type="EMBL" id="KAK1467134.1"/>
    </source>
</evidence>
<comment type="caution">
    <text evidence="1">The sequence shown here is derived from an EMBL/GenBank/DDBJ whole genome shotgun (WGS) entry which is preliminary data.</text>
</comment>
<feature type="non-terminal residue" evidence="1">
    <location>
        <position position="1"/>
    </location>
</feature>